<evidence type="ECO:0000313" key="3">
    <source>
        <dbReference type="EMBL" id="VEB40635.1"/>
    </source>
</evidence>
<dbReference type="Proteomes" id="UP000275777">
    <property type="component" value="Chromosome"/>
</dbReference>
<dbReference type="AlphaFoldDB" id="A0A447T6Z2"/>
<proteinExistence type="predicted"/>
<keyword evidence="1" id="KW-0732">Signal</keyword>
<feature type="signal peptide" evidence="1">
    <location>
        <begin position="1"/>
        <end position="19"/>
    </location>
</feature>
<feature type="domain" description="Aminoarabinose transferase C-terminal" evidence="2">
    <location>
        <begin position="35"/>
        <end position="137"/>
    </location>
</feature>
<organism evidence="3 4">
    <name type="scientific">Chromobacterium violaceum</name>
    <dbReference type="NCBI Taxonomy" id="536"/>
    <lineage>
        <taxon>Bacteria</taxon>
        <taxon>Pseudomonadati</taxon>
        <taxon>Pseudomonadota</taxon>
        <taxon>Betaproteobacteria</taxon>
        <taxon>Neisseriales</taxon>
        <taxon>Chromobacteriaceae</taxon>
        <taxon>Chromobacterium</taxon>
    </lineage>
</organism>
<dbReference type="Pfam" id="PF18583">
    <property type="entry name" value="Arnt_C"/>
    <property type="match status" value="1"/>
</dbReference>
<accession>A0A447T6Z2</accession>
<evidence type="ECO:0000313" key="4">
    <source>
        <dbReference type="Proteomes" id="UP000275777"/>
    </source>
</evidence>
<protein>
    <recommendedName>
        <fullName evidence="2">Aminoarabinose transferase C-terminal domain-containing protein</fullName>
    </recommendedName>
</protein>
<evidence type="ECO:0000259" key="2">
    <source>
        <dbReference type="Pfam" id="PF18583"/>
    </source>
</evidence>
<sequence length="138" mass="15713">MLAALAALAFGTLAAVTLAASGHDSYGRLKGSKEIVKQIQPYLAPDSEIYSVRYYDQTFPYYVGRPVTLVDFVDEFEFGEGQEPQRWMPRIEQFAERWRAAPKAVAMMSDDTYSLLRRQGLPMKVIYQDPRRMVVAKP</sequence>
<dbReference type="EMBL" id="LR134182">
    <property type="protein sequence ID" value="VEB40635.1"/>
    <property type="molecule type" value="Genomic_DNA"/>
</dbReference>
<reference evidence="3 4" key="1">
    <citation type="submission" date="2018-12" db="EMBL/GenBank/DDBJ databases">
        <authorList>
            <consortium name="Pathogen Informatics"/>
        </authorList>
    </citation>
    <scope>NUCLEOTIDE SEQUENCE [LARGE SCALE GENOMIC DNA]</scope>
    <source>
        <strain evidence="3 4">NCTC9695</strain>
    </source>
</reference>
<dbReference type="InterPro" id="IPR040845">
    <property type="entry name" value="Arnt_C"/>
</dbReference>
<evidence type="ECO:0000256" key="1">
    <source>
        <dbReference type="SAM" id="SignalP"/>
    </source>
</evidence>
<feature type="chain" id="PRO_5019327993" description="Aminoarabinose transferase C-terminal domain-containing protein" evidence="1">
    <location>
        <begin position="20"/>
        <end position="138"/>
    </location>
</feature>
<name>A0A447T6Z2_CHRVL</name>
<gene>
    <name evidence="3" type="ORF">NCTC9695_01037</name>
</gene>